<accession>A0A5J5BQF4</accession>
<name>A0A5J5BQF4_9ASTE</name>
<sequence>MSTLLVRLIPELKRRAQEWELNWELEDPPYEERKQCALRKRTVSVQVSLQLSTLDSCITELFRRPPQTNEKRGEHQFGDEVVESSSGQTFGKKVYNLIFCGDVGDRKKLSSDLFSDIVIVYFNIFGSCMKEKV</sequence>
<protein>
    <submittedName>
        <fullName evidence="1">Uncharacterized protein</fullName>
    </submittedName>
</protein>
<evidence type="ECO:0000313" key="2">
    <source>
        <dbReference type="Proteomes" id="UP000325577"/>
    </source>
</evidence>
<gene>
    <name evidence="1" type="ORF">F0562_022382</name>
</gene>
<keyword evidence="2" id="KW-1185">Reference proteome</keyword>
<evidence type="ECO:0000313" key="1">
    <source>
        <dbReference type="EMBL" id="KAA8544350.1"/>
    </source>
</evidence>
<proteinExistence type="predicted"/>
<dbReference type="Proteomes" id="UP000325577">
    <property type="component" value="Linkage Group LG11"/>
</dbReference>
<organism evidence="1 2">
    <name type="scientific">Nyssa sinensis</name>
    <dbReference type="NCBI Taxonomy" id="561372"/>
    <lineage>
        <taxon>Eukaryota</taxon>
        <taxon>Viridiplantae</taxon>
        <taxon>Streptophyta</taxon>
        <taxon>Embryophyta</taxon>
        <taxon>Tracheophyta</taxon>
        <taxon>Spermatophyta</taxon>
        <taxon>Magnoliopsida</taxon>
        <taxon>eudicotyledons</taxon>
        <taxon>Gunneridae</taxon>
        <taxon>Pentapetalae</taxon>
        <taxon>asterids</taxon>
        <taxon>Cornales</taxon>
        <taxon>Nyssaceae</taxon>
        <taxon>Nyssa</taxon>
    </lineage>
</organism>
<dbReference type="EMBL" id="CM018034">
    <property type="protein sequence ID" value="KAA8544350.1"/>
    <property type="molecule type" value="Genomic_DNA"/>
</dbReference>
<dbReference type="AlphaFoldDB" id="A0A5J5BQF4"/>
<reference evidence="1 2" key="1">
    <citation type="submission" date="2019-09" db="EMBL/GenBank/DDBJ databases">
        <title>A chromosome-level genome assembly of the Chinese tupelo Nyssa sinensis.</title>
        <authorList>
            <person name="Yang X."/>
            <person name="Kang M."/>
            <person name="Yang Y."/>
            <person name="Xiong H."/>
            <person name="Wang M."/>
            <person name="Zhang Z."/>
            <person name="Wang Z."/>
            <person name="Wu H."/>
            <person name="Ma T."/>
            <person name="Liu J."/>
            <person name="Xi Z."/>
        </authorList>
    </citation>
    <scope>NUCLEOTIDE SEQUENCE [LARGE SCALE GENOMIC DNA]</scope>
    <source>
        <strain evidence="1">J267</strain>
        <tissue evidence="1">Leaf</tissue>
    </source>
</reference>